<feature type="region of interest" description="Disordered" evidence="1">
    <location>
        <begin position="160"/>
        <end position="182"/>
    </location>
</feature>
<evidence type="ECO:0000313" key="2">
    <source>
        <dbReference type="EMBL" id="CAK9012942.1"/>
    </source>
</evidence>
<feature type="compositionally biased region" description="Basic and acidic residues" evidence="1">
    <location>
        <begin position="114"/>
        <end position="127"/>
    </location>
</feature>
<gene>
    <name evidence="2" type="ORF">CCMP2556_LOCUS11059</name>
</gene>
<protein>
    <submittedName>
        <fullName evidence="2">Uncharacterized protein</fullName>
    </submittedName>
</protein>
<reference evidence="2 3" key="1">
    <citation type="submission" date="2024-02" db="EMBL/GenBank/DDBJ databases">
        <authorList>
            <person name="Chen Y."/>
            <person name="Shah S."/>
            <person name="Dougan E. K."/>
            <person name="Thang M."/>
            <person name="Chan C."/>
        </authorList>
    </citation>
    <scope>NUCLEOTIDE SEQUENCE [LARGE SCALE GENOMIC DNA]</scope>
</reference>
<feature type="region of interest" description="Disordered" evidence="1">
    <location>
        <begin position="114"/>
        <end position="143"/>
    </location>
</feature>
<dbReference type="EMBL" id="CAXAMN010005224">
    <property type="protein sequence ID" value="CAK9012942.1"/>
    <property type="molecule type" value="Genomic_DNA"/>
</dbReference>
<evidence type="ECO:0000313" key="3">
    <source>
        <dbReference type="Proteomes" id="UP001642484"/>
    </source>
</evidence>
<dbReference type="Proteomes" id="UP001642484">
    <property type="component" value="Unassembled WGS sequence"/>
</dbReference>
<comment type="caution">
    <text evidence="2">The sequence shown here is derived from an EMBL/GenBank/DDBJ whole genome shotgun (WGS) entry which is preliminary data.</text>
</comment>
<name>A0ABP0JEV4_9DINO</name>
<keyword evidence="3" id="KW-1185">Reference proteome</keyword>
<proteinExistence type="predicted"/>
<feature type="region of interest" description="Disordered" evidence="1">
    <location>
        <begin position="1"/>
        <end position="64"/>
    </location>
</feature>
<evidence type="ECO:0000256" key="1">
    <source>
        <dbReference type="SAM" id="MobiDB-lite"/>
    </source>
</evidence>
<organism evidence="2 3">
    <name type="scientific">Durusdinium trenchii</name>
    <dbReference type="NCBI Taxonomy" id="1381693"/>
    <lineage>
        <taxon>Eukaryota</taxon>
        <taxon>Sar</taxon>
        <taxon>Alveolata</taxon>
        <taxon>Dinophyceae</taxon>
        <taxon>Suessiales</taxon>
        <taxon>Symbiodiniaceae</taxon>
        <taxon>Durusdinium</taxon>
    </lineage>
</organism>
<sequence>MATPKKTLWGRRHVPGDACSPPRSTWPSPEGPEGRHRSCADRPPSASAPRWVRRLPPSAQGRLSACSSSNEALKVLEEVVELKPGQEAPRPEEASYEEVAAALALLQQAKEKVARLEAQRDERRKQSSAEAASLRKRREKERRSSLRQLLLRLAPPGSAFAKPRGAWPSSGPLASPRSKVEARTPLGAWEDKHEGMGEEEKRGSCWGLWGSPCPKEDPFSDHSRDHSIGGHVTAVWNAEGEGDDEMMVAAKKAEWNACLAKSGGFPGKCEKLEKDLRGASKAEGVDSCVDETIALMRCTTSGARSKGCAAQFLAMRECNRSGGRNLLPEGGGYAVAPGKASLFMAQAGSLTQSAPPTRSLEGMQEFGQEYAKSLGVNEVRF</sequence>
<accession>A0ABP0JEV4</accession>